<proteinExistence type="predicted"/>
<comment type="caution">
    <text evidence="8">The sequence shown here is derived from an EMBL/GenBank/DDBJ whole genome shotgun (WGS) entry which is preliminary data.</text>
</comment>
<keyword evidence="4 6" id="KW-1133">Transmembrane helix</keyword>
<keyword evidence="5 6" id="KW-0472">Membrane</keyword>
<dbReference type="Proteomes" id="UP000228947">
    <property type="component" value="Unassembled WGS sequence"/>
</dbReference>
<dbReference type="PANTHER" id="PTHR36115">
    <property type="entry name" value="PROLINE-RICH ANTIGEN HOMOLOG-RELATED"/>
    <property type="match status" value="1"/>
</dbReference>
<dbReference type="EMBL" id="PGTM01000145">
    <property type="protein sequence ID" value="PJF35513.1"/>
    <property type="molecule type" value="Genomic_DNA"/>
</dbReference>
<keyword evidence="2" id="KW-1003">Cell membrane</keyword>
<evidence type="ECO:0000256" key="2">
    <source>
        <dbReference type="ARBA" id="ARBA00022475"/>
    </source>
</evidence>
<evidence type="ECO:0000256" key="3">
    <source>
        <dbReference type="ARBA" id="ARBA00022692"/>
    </source>
</evidence>
<evidence type="ECO:0000313" key="9">
    <source>
        <dbReference type="EMBL" id="PJF42207.1"/>
    </source>
</evidence>
<evidence type="ECO:0000256" key="5">
    <source>
        <dbReference type="ARBA" id="ARBA00023136"/>
    </source>
</evidence>
<evidence type="ECO:0000259" key="7">
    <source>
        <dbReference type="Pfam" id="PF06271"/>
    </source>
</evidence>
<feature type="transmembrane region" description="Helical" evidence="6">
    <location>
        <begin position="155"/>
        <end position="173"/>
    </location>
</feature>
<feature type="domain" description="RDD" evidence="7">
    <location>
        <begin position="109"/>
        <end position="240"/>
    </location>
</feature>
<evidence type="ECO:0000256" key="1">
    <source>
        <dbReference type="ARBA" id="ARBA00004651"/>
    </source>
</evidence>
<evidence type="ECO:0000256" key="6">
    <source>
        <dbReference type="SAM" id="Phobius"/>
    </source>
</evidence>
<evidence type="ECO:0000256" key="4">
    <source>
        <dbReference type="ARBA" id="ARBA00022989"/>
    </source>
</evidence>
<name>A0A2M8PD89_9CHLR</name>
<organism evidence="8 11">
    <name type="scientific">Candidatus Thermofonsia Clade 1 bacterium</name>
    <dbReference type="NCBI Taxonomy" id="2364210"/>
    <lineage>
        <taxon>Bacteria</taxon>
        <taxon>Bacillati</taxon>
        <taxon>Chloroflexota</taxon>
        <taxon>Candidatus Thermofontia</taxon>
        <taxon>Candidatus Thermofonsia Clade 1</taxon>
    </lineage>
</organism>
<sequence length="247" mass="27676">MSSLNAEIRTAIALNHIDHARDLLRRALRDSPDAETYYLASQVAVSEQQKREFLSKALEIDPFYQDAHLAMERLKVLSRSEPEPSEAFRSEFAPIYQPKAKTGALSYALAGLGERLLAQLIDSFILLVLSSLVIALYLTFGIGEGDFEELLQDGVVISLLQIATSALYYIYFLTRHNGQTPGKAALGIRIVKLNGAQLTAWDAILRNIIGYYLSGLFFVLGYLWALWDERRQGWHDKLAGTVVIKAR</sequence>
<gene>
    <name evidence="8" type="ORF">CUN49_10170</name>
    <name evidence="9" type="ORF">CUN50_05000</name>
</gene>
<dbReference type="InterPro" id="IPR051791">
    <property type="entry name" value="Pra-immunoreactive"/>
</dbReference>
<dbReference type="AlphaFoldDB" id="A0A2M8PD89"/>
<dbReference type="GO" id="GO:0005886">
    <property type="term" value="C:plasma membrane"/>
    <property type="evidence" value="ECO:0007669"/>
    <property type="project" value="UniProtKB-SubCell"/>
</dbReference>
<comment type="subcellular location">
    <subcellularLocation>
        <location evidence="1">Cell membrane</location>
        <topology evidence="1">Multi-pass membrane protein</topology>
    </subcellularLocation>
</comment>
<feature type="transmembrane region" description="Helical" evidence="6">
    <location>
        <begin position="208"/>
        <end position="227"/>
    </location>
</feature>
<dbReference type="Pfam" id="PF06271">
    <property type="entry name" value="RDD"/>
    <property type="match status" value="1"/>
</dbReference>
<evidence type="ECO:0000313" key="8">
    <source>
        <dbReference type="EMBL" id="PJF35513.1"/>
    </source>
</evidence>
<dbReference type="InterPro" id="IPR010432">
    <property type="entry name" value="RDD"/>
</dbReference>
<evidence type="ECO:0000313" key="11">
    <source>
        <dbReference type="Proteomes" id="UP000229681"/>
    </source>
</evidence>
<evidence type="ECO:0000313" key="10">
    <source>
        <dbReference type="Proteomes" id="UP000228947"/>
    </source>
</evidence>
<keyword evidence="3 6" id="KW-0812">Transmembrane</keyword>
<reference evidence="10 11" key="1">
    <citation type="submission" date="2017-11" db="EMBL/GenBank/DDBJ databases">
        <title>Evolution of Phototrophy in the Chloroflexi Phylum Driven by Horizontal Gene Transfer.</title>
        <authorList>
            <person name="Ward L.M."/>
            <person name="Hemp J."/>
            <person name="Shih P.M."/>
            <person name="Mcglynn S.E."/>
            <person name="Fischer W."/>
        </authorList>
    </citation>
    <scope>NUCLEOTIDE SEQUENCE [LARGE SCALE GENOMIC DNA]</scope>
    <source>
        <strain evidence="9">CP1_1M</strain>
        <strain evidence="8">JP3_13</strain>
    </source>
</reference>
<dbReference type="EMBL" id="PGTL01000027">
    <property type="protein sequence ID" value="PJF42207.1"/>
    <property type="molecule type" value="Genomic_DNA"/>
</dbReference>
<feature type="transmembrane region" description="Helical" evidence="6">
    <location>
        <begin position="124"/>
        <end position="143"/>
    </location>
</feature>
<protein>
    <recommendedName>
        <fullName evidence="7">RDD domain-containing protein</fullName>
    </recommendedName>
</protein>
<dbReference type="Proteomes" id="UP000229681">
    <property type="component" value="Unassembled WGS sequence"/>
</dbReference>
<accession>A0A2M8PD89</accession>